<dbReference type="Proteomes" id="UP000053477">
    <property type="component" value="Unassembled WGS sequence"/>
</dbReference>
<sequence>MSRPRGSPSNRGRGARARGRKAAVLPSRMKIETSSTQRFTICQTVAGPDKSITSTSTVLLDNARPAKRQKIDEMESDGSNHPDGDGKEPTAEKSGKKGQQAMSVKLKDFVTNLDRIIDKLIAKEAHLDIGEPCHCEHSKAFEIGDGIPGERLKNPILFTGPKCGTVHSLFVSPRAHSGEWCISVTAEEDAPALPLIRRPSNSPS</sequence>
<gene>
    <name evidence="2" type="ORF">SCHPADRAFT_948025</name>
</gene>
<dbReference type="AlphaFoldDB" id="A0A0H2QXH3"/>
<name>A0A0H2QXH3_9AGAM</name>
<evidence type="ECO:0000313" key="3">
    <source>
        <dbReference type="Proteomes" id="UP000053477"/>
    </source>
</evidence>
<accession>A0A0H2QXH3</accession>
<feature type="compositionally biased region" description="Low complexity" evidence="1">
    <location>
        <begin position="1"/>
        <end position="12"/>
    </location>
</feature>
<keyword evidence="3" id="KW-1185">Reference proteome</keyword>
<organism evidence="2 3">
    <name type="scientific">Schizopora paradoxa</name>
    <dbReference type="NCBI Taxonomy" id="27342"/>
    <lineage>
        <taxon>Eukaryota</taxon>
        <taxon>Fungi</taxon>
        <taxon>Dikarya</taxon>
        <taxon>Basidiomycota</taxon>
        <taxon>Agaricomycotina</taxon>
        <taxon>Agaricomycetes</taxon>
        <taxon>Hymenochaetales</taxon>
        <taxon>Schizoporaceae</taxon>
        <taxon>Schizopora</taxon>
    </lineage>
</organism>
<feature type="region of interest" description="Disordered" evidence="1">
    <location>
        <begin position="1"/>
        <end position="101"/>
    </location>
</feature>
<protein>
    <submittedName>
        <fullName evidence="2">Uncharacterized protein</fullName>
    </submittedName>
</protein>
<proteinExistence type="predicted"/>
<evidence type="ECO:0000313" key="2">
    <source>
        <dbReference type="EMBL" id="KLO04054.1"/>
    </source>
</evidence>
<dbReference type="InParanoid" id="A0A0H2QXH3"/>
<evidence type="ECO:0000256" key="1">
    <source>
        <dbReference type="SAM" id="MobiDB-lite"/>
    </source>
</evidence>
<dbReference type="EMBL" id="KQ086747">
    <property type="protein sequence ID" value="KLO04054.1"/>
    <property type="molecule type" value="Genomic_DNA"/>
</dbReference>
<feature type="compositionally biased region" description="Basic and acidic residues" evidence="1">
    <location>
        <begin position="69"/>
        <end position="95"/>
    </location>
</feature>
<feature type="compositionally biased region" description="Polar residues" evidence="1">
    <location>
        <begin position="32"/>
        <end position="43"/>
    </location>
</feature>
<reference evidence="2 3" key="1">
    <citation type="submission" date="2015-04" db="EMBL/GenBank/DDBJ databases">
        <title>Complete genome sequence of Schizopora paradoxa KUC8140, a cosmopolitan wood degrader in East Asia.</title>
        <authorList>
            <consortium name="DOE Joint Genome Institute"/>
            <person name="Min B."/>
            <person name="Park H."/>
            <person name="Jang Y."/>
            <person name="Kim J.-J."/>
            <person name="Kim K.H."/>
            <person name="Pangilinan J."/>
            <person name="Lipzen A."/>
            <person name="Riley R."/>
            <person name="Grigoriev I.V."/>
            <person name="Spatafora J.W."/>
            <person name="Choi I.-G."/>
        </authorList>
    </citation>
    <scope>NUCLEOTIDE SEQUENCE [LARGE SCALE GENOMIC DNA]</scope>
    <source>
        <strain evidence="2 3">KUC8140</strain>
    </source>
</reference>